<organism evidence="1 2">
    <name type="scientific">Thermogemmatispora tikiterensis</name>
    <dbReference type="NCBI Taxonomy" id="1825093"/>
    <lineage>
        <taxon>Bacteria</taxon>
        <taxon>Bacillati</taxon>
        <taxon>Chloroflexota</taxon>
        <taxon>Ktedonobacteria</taxon>
        <taxon>Thermogemmatisporales</taxon>
        <taxon>Thermogemmatisporaceae</taxon>
        <taxon>Thermogemmatispora</taxon>
    </lineage>
</organism>
<dbReference type="RefSeq" id="WP_112429095.1">
    <property type="nucleotide sequence ID" value="NZ_MCIF01000002.1"/>
</dbReference>
<gene>
    <name evidence="1" type="ORF">A4R35_10355</name>
</gene>
<evidence type="ECO:0000313" key="2">
    <source>
        <dbReference type="Proteomes" id="UP000248706"/>
    </source>
</evidence>
<dbReference type="AlphaFoldDB" id="A0A328VE37"/>
<comment type="caution">
    <text evidence="1">The sequence shown here is derived from an EMBL/GenBank/DDBJ whole genome shotgun (WGS) entry which is preliminary data.</text>
</comment>
<sequence length="422" mass="47148">MTIEEQLHWLSSQLGRRCLRLPTPPACLPLLERARQAGIQVEDLLVVSHPLVPLAQGGYELPTGHLWCHYDARLEEAERSLLQRLLVLLAALKRRFPPPRTLEEEREQQQQLAREAAALARGWQRTDLLAAPDLERLLVEAENRFEALVVAGELAGSLDPSVAHAAFLALCQLRERKGWSQATFEVARAGASENEEQNAAVLTWDRTLLRARWVLPTRSGPELPVPRDLFGPLRVPPTPEASTLLRQALEHVAHRSAPAGAAERKRAITPSWGADRPGFLEVGSVQQLEHLMEQATAWSLDLPEHYLQVHWCCYGEYGEAGARETREAESAGRPRRHRSGRAVLYHGSYRWEAGQEPESAVMGSASLHRELWVLFAACPHRARLEAAWQMWLGSWSAKQEIGLAPLAQGLQELWSVLAAATL</sequence>
<dbReference type="Proteomes" id="UP000248706">
    <property type="component" value="Unassembled WGS sequence"/>
</dbReference>
<reference evidence="1 2" key="1">
    <citation type="submission" date="2016-08" db="EMBL/GenBank/DDBJ databases">
        <title>Analysis of Carbohydrate Active Enzymes in Thermogemmatispora T81 Reveals Carbohydrate Degradation Ability.</title>
        <authorList>
            <person name="Tomazini A."/>
            <person name="Lal S."/>
            <person name="Stott M."/>
            <person name="Henrissat B."/>
            <person name="Polikarpov I."/>
            <person name="Sparling R."/>
            <person name="Levin D.B."/>
        </authorList>
    </citation>
    <scope>NUCLEOTIDE SEQUENCE [LARGE SCALE GENOMIC DNA]</scope>
    <source>
        <strain evidence="1 2">T81</strain>
    </source>
</reference>
<protein>
    <submittedName>
        <fullName evidence="1">Uncharacterized protein</fullName>
    </submittedName>
</protein>
<dbReference type="OrthoDB" id="172273at2"/>
<evidence type="ECO:0000313" key="1">
    <source>
        <dbReference type="EMBL" id="RAQ95936.1"/>
    </source>
</evidence>
<name>A0A328VE37_9CHLR</name>
<dbReference type="EMBL" id="MCIF01000002">
    <property type="protein sequence ID" value="RAQ95936.1"/>
    <property type="molecule type" value="Genomic_DNA"/>
</dbReference>
<keyword evidence="2" id="KW-1185">Reference proteome</keyword>
<proteinExistence type="predicted"/>
<accession>A0A328VE37</accession>